<dbReference type="Proteomes" id="UP000196386">
    <property type="component" value="Unassembled WGS sequence"/>
</dbReference>
<dbReference type="Proteomes" id="UP000095765">
    <property type="component" value="Unassembled WGS sequence"/>
</dbReference>
<reference evidence="7 10" key="1">
    <citation type="submission" date="2015-09" db="EMBL/GenBank/DDBJ databases">
        <authorList>
            <consortium name="Pathogen Informatics"/>
        </authorList>
    </citation>
    <scope>NUCLEOTIDE SEQUENCE [LARGE SCALE GENOMIC DNA]</scope>
    <source>
        <strain evidence="7 10">2789STDY5834939</strain>
    </source>
</reference>
<protein>
    <submittedName>
        <fullName evidence="8">Tryptophan-rich sensory protein</fullName>
    </submittedName>
    <submittedName>
        <fullName evidence="7">TspO/MBR family</fullName>
    </submittedName>
</protein>
<dbReference type="EMBL" id="CZBE01000023">
    <property type="protein sequence ID" value="CUQ05604.1"/>
    <property type="molecule type" value="Genomic_DNA"/>
</dbReference>
<evidence type="ECO:0000313" key="11">
    <source>
        <dbReference type="Proteomes" id="UP000196386"/>
    </source>
</evidence>
<dbReference type="EMBL" id="NFKP01000017">
    <property type="protein sequence ID" value="OUP68505.1"/>
    <property type="molecule type" value="Genomic_DNA"/>
</dbReference>
<evidence type="ECO:0000256" key="3">
    <source>
        <dbReference type="ARBA" id="ARBA00022692"/>
    </source>
</evidence>
<evidence type="ECO:0000313" key="12">
    <source>
        <dbReference type="Proteomes" id="UP000260828"/>
    </source>
</evidence>
<evidence type="ECO:0000256" key="4">
    <source>
        <dbReference type="ARBA" id="ARBA00022989"/>
    </source>
</evidence>
<evidence type="ECO:0000256" key="1">
    <source>
        <dbReference type="ARBA" id="ARBA00004141"/>
    </source>
</evidence>
<proteinExistence type="inferred from homology"/>
<dbReference type="GO" id="GO:0016020">
    <property type="term" value="C:membrane"/>
    <property type="evidence" value="ECO:0007669"/>
    <property type="project" value="UniProtKB-SubCell"/>
</dbReference>
<comment type="similarity">
    <text evidence="2">Belongs to the TspO/BZRP family.</text>
</comment>
<accession>A0A174T673</accession>
<comment type="subcellular location">
    <subcellularLocation>
        <location evidence="1">Membrane</location>
        <topology evidence="1">Multi-pass membrane protein</topology>
    </subcellularLocation>
</comment>
<dbReference type="InterPro" id="IPR004307">
    <property type="entry name" value="TspO_MBR"/>
</dbReference>
<name>A0A174T673_9FIRM</name>
<evidence type="ECO:0000313" key="7">
    <source>
        <dbReference type="EMBL" id="CUQ05604.1"/>
    </source>
</evidence>
<evidence type="ECO:0000313" key="9">
    <source>
        <dbReference type="EMBL" id="RGE67255.1"/>
    </source>
</evidence>
<dbReference type="EMBL" id="QVME01000005">
    <property type="protein sequence ID" value="RGE67255.1"/>
    <property type="molecule type" value="Genomic_DNA"/>
</dbReference>
<dbReference type="AlphaFoldDB" id="A0A174T673"/>
<dbReference type="PIRSF" id="PIRSF005859">
    <property type="entry name" value="PBR"/>
    <property type="match status" value="1"/>
</dbReference>
<dbReference type="GeneID" id="72462656"/>
<dbReference type="OrthoDB" id="9795496at2"/>
<keyword evidence="3 6" id="KW-0812">Transmembrane</keyword>
<keyword evidence="5 6" id="KW-0472">Membrane</keyword>
<dbReference type="PANTHER" id="PTHR10057">
    <property type="entry name" value="PERIPHERAL-TYPE BENZODIAZEPINE RECEPTOR"/>
    <property type="match status" value="1"/>
</dbReference>
<evidence type="ECO:0000256" key="2">
    <source>
        <dbReference type="ARBA" id="ARBA00007524"/>
    </source>
</evidence>
<keyword evidence="4 6" id="KW-1133">Transmembrane helix</keyword>
<gene>
    <name evidence="8" type="ORF">B5F11_13075</name>
    <name evidence="9" type="ORF">DXC40_10610</name>
    <name evidence="7" type="ORF">ERS852551_02940</name>
</gene>
<dbReference type="CDD" id="cd15904">
    <property type="entry name" value="TSPO_MBR"/>
    <property type="match status" value="1"/>
</dbReference>
<evidence type="ECO:0000313" key="10">
    <source>
        <dbReference type="Proteomes" id="UP000095765"/>
    </source>
</evidence>
<evidence type="ECO:0000256" key="6">
    <source>
        <dbReference type="SAM" id="Phobius"/>
    </source>
</evidence>
<dbReference type="GO" id="GO:0033013">
    <property type="term" value="P:tetrapyrrole metabolic process"/>
    <property type="evidence" value="ECO:0007669"/>
    <property type="project" value="UniProtKB-ARBA"/>
</dbReference>
<organism evidence="7 10">
    <name type="scientific">Anaerotruncus colihominis</name>
    <dbReference type="NCBI Taxonomy" id="169435"/>
    <lineage>
        <taxon>Bacteria</taxon>
        <taxon>Bacillati</taxon>
        <taxon>Bacillota</taxon>
        <taxon>Clostridia</taxon>
        <taxon>Eubacteriales</taxon>
        <taxon>Oscillospiraceae</taxon>
        <taxon>Anaerotruncus</taxon>
    </lineage>
</organism>
<feature type="transmembrane region" description="Helical" evidence="6">
    <location>
        <begin position="107"/>
        <end position="128"/>
    </location>
</feature>
<dbReference type="Pfam" id="PF03073">
    <property type="entry name" value="TspO_MBR"/>
    <property type="match status" value="1"/>
</dbReference>
<feature type="transmembrane region" description="Helical" evidence="6">
    <location>
        <begin position="46"/>
        <end position="69"/>
    </location>
</feature>
<feature type="transmembrane region" description="Helical" evidence="6">
    <location>
        <begin position="135"/>
        <end position="154"/>
    </location>
</feature>
<dbReference type="InterPro" id="IPR038330">
    <property type="entry name" value="TspO/MBR-related_sf"/>
</dbReference>
<dbReference type="PANTHER" id="PTHR10057:SF0">
    <property type="entry name" value="TRANSLOCATOR PROTEIN"/>
    <property type="match status" value="1"/>
</dbReference>
<dbReference type="FunFam" id="1.20.1260.100:FF:000001">
    <property type="entry name" value="translocator protein 2"/>
    <property type="match status" value="1"/>
</dbReference>
<dbReference type="Gene3D" id="1.20.1260.100">
    <property type="entry name" value="TspO/MBR protein"/>
    <property type="match status" value="1"/>
</dbReference>
<reference evidence="8" key="3">
    <citation type="journal article" date="2018" name="BMC Genomics">
        <title>Whole genome sequencing and function prediction of 133 gut anaerobes isolated from chicken caecum in pure cultures.</title>
        <authorList>
            <person name="Medvecky M."/>
            <person name="Cejkova D."/>
            <person name="Polansky O."/>
            <person name="Karasova D."/>
            <person name="Kubasova T."/>
            <person name="Cizek A."/>
            <person name="Rychlik I."/>
        </authorList>
    </citation>
    <scope>NUCLEOTIDE SEQUENCE</scope>
    <source>
        <strain evidence="8">An175</strain>
    </source>
</reference>
<dbReference type="RefSeq" id="WP_006874168.1">
    <property type="nucleotide sequence ID" value="NZ_CABIWA010000017.1"/>
</dbReference>
<evidence type="ECO:0000313" key="8">
    <source>
        <dbReference type="EMBL" id="OUP68505.1"/>
    </source>
</evidence>
<sequence>MSGSFRLKPLLIALVIPQAAGLAGSLLAGDMSAVYAALDKPSFAPPGWLFGAVWPVLYLLLGIASWLVWRTPENVARTRALTFYAVQLVLNLLWPPLFFRLGLLRLAFWELCALLVLTIVMTACFLSLHRIAGLLVVPYCVWLVYAAAINRAVAALNTGF</sequence>
<dbReference type="Proteomes" id="UP000260828">
    <property type="component" value="Unassembled WGS sequence"/>
</dbReference>
<feature type="transmembrane region" description="Helical" evidence="6">
    <location>
        <begin position="81"/>
        <end position="101"/>
    </location>
</feature>
<evidence type="ECO:0000256" key="5">
    <source>
        <dbReference type="ARBA" id="ARBA00023136"/>
    </source>
</evidence>
<reference evidence="11" key="2">
    <citation type="submission" date="2017-04" db="EMBL/GenBank/DDBJ databases">
        <title>Function of individual gut microbiota members based on whole genome sequencing of pure cultures obtained from chicken caecum.</title>
        <authorList>
            <person name="Medvecky M."/>
            <person name="Cejkova D."/>
            <person name="Polansky O."/>
            <person name="Karasova D."/>
            <person name="Kubasova T."/>
            <person name="Cizek A."/>
            <person name="Rychlik I."/>
        </authorList>
    </citation>
    <scope>NUCLEOTIDE SEQUENCE [LARGE SCALE GENOMIC DNA]</scope>
    <source>
        <strain evidence="11">An175</strain>
    </source>
</reference>
<reference evidence="9 12" key="4">
    <citation type="submission" date="2018-08" db="EMBL/GenBank/DDBJ databases">
        <title>A genome reference for cultivated species of the human gut microbiota.</title>
        <authorList>
            <person name="Zou Y."/>
            <person name="Xue W."/>
            <person name="Luo G."/>
        </authorList>
    </citation>
    <scope>NUCLEOTIDE SEQUENCE [LARGE SCALE GENOMIC DNA]</scope>
    <source>
        <strain evidence="9 12">TF05-12AC</strain>
    </source>
</reference>